<feature type="coiled-coil region" evidence="8">
    <location>
        <begin position="619"/>
        <end position="653"/>
    </location>
</feature>
<dbReference type="FunFam" id="3.30.70.330:FF:000208">
    <property type="entry name" value="RNA-binding protein 27 isoform X2"/>
    <property type="match status" value="1"/>
</dbReference>
<keyword evidence="4 6" id="KW-0694">RNA-binding</keyword>
<feature type="compositionally biased region" description="Gly residues" evidence="9">
    <location>
        <begin position="402"/>
        <end position="413"/>
    </location>
</feature>
<feature type="compositionally biased region" description="Basic residues" evidence="9">
    <location>
        <begin position="185"/>
        <end position="203"/>
    </location>
</feature>
<gene>
    <name evidence="12" type="ORF">CYNAS_LOCUS11164</name>
</gene>
<dbReference type="InterPro" id="IPR000571">
    <property type="entry name" value="Znf_CCCH"/>
</dbReference>
<feature type="domain" description="RRM" evidence="10">
    <location>
        <begin position="709"/>
        <end position="779"/>
    </location>
</feature>
<keyword evidence="1 7" id="KW-0479">Metal-binding</keyword>
<feature type="compositionally biased region" description="Basic and acidic residues" evidence="9">
    <location>
        <begin position="80"/>
        <end position="154"/>
    </location>
</feature>
<reference evidence="12" key="1">
    <citation type="submission" date="2023-07" db="EMBL/GenBank/DDBJ databases">
        <authorList>
            <consortium name="CYATHOMIX"/>
        </authorList>
    </citation>
    <scope>NUCLEOTIDE SEQUENCE</scope>
    <source>
        <strain evidence="12">N/A</strain>
    </source>
</reference>
<dbReference type="PANTHER" id="PTHR14398">
    <property type="entry name" value="RNA RECOGNITION RRM/RNP DOMAIN"/>
    <property type="match status" value="1"/>
</dbReference>
<evidence type="ECO:0000256" key="5">
    <source>
        <dbReference type="ARBA" id="ARBA00043866"/>
    </source>
</evidence>
<evidence type="ECO:0000256" key="4">
    <source>
        <dbReference type="ARBA" id="ARBA00022884"/>
    </source>
</evidence>
<dbReference type="GO" id="GO:0005634">
    <property type="term" value="C:nucleus"/>
    <property type="evidence" value="ECO:0007669"/>
    <property type="project" value="TreeGrafter"/>
</dbReference>
<feature type="compositionally biased region" description="Basic and acidic residues" evidence="9">
    <location>
        <begin position="166"/>
        <end position="184"/>
    </location>
</feature>
<keyword evidence="2 7" id="KW-0863">Zinc-finger</keyword>
<feature type="compositionally biased region" description="Basic and acidic residues" evidence="9">
    <location>
        <begin position="220"/>
        <end position="246"/>
    </location>
</feature>
<evidence type="ECO:0000256" key="3">
    <source>
        <dbReference type="ARBA" id="ARBA00022833"/>
    </source>
</evidence>
<dbReference type="SMART" id="SM00360">
    <property type="entry name" value="RRM"/>
    <property type="match status" value="2"/>
</dbReference>
<dbReference type="GO" id="GO:0008270">
    <property type="term" value="F:zinc ion binding"/>
    <property type="evidence" value="ECO:0007669"/>
    <property type="project" value="UniProtKB-KW"/>
</dbReference>
<feature type="region of interest" description="Disordered" evidence="9">
    <location>
        <begin position="658"/>
        <end position="688"/>
    </location>
</feature>
<evidence type="ECO:0000256" key="7">
    <source>
        <dbReference type="PROSITE-ProRule" id="PRU00723"/>
    </source>
</evidence>
<evidence type="ECO:0000313" key="12">
    <source>
        <dbReference type="EMBL" id="CAJ0599181.1"/>
    </source>
</evidence>
<dbReference type="SUPFAM" id="SSF54928">
    <property type="entry name" value="RNA-binding domain, RBD"/>
    <property type="match status" value="1"/>
</dbReference>
<dbReference type="SUPFAM" id="SSF90229">
    <property type="entry name" value="CCCH zinc finger"/>
    <property type="match status" value="1"/>
</dbReference>
<dbReference type="CDD" id="cd12257">
    <property type="entry name" value="RRM1_RBM26_like"/>
    <property type="match status" value="1"/>
</dbReference>
<dbReference type="InterPro" id="IPR000504">
    <property type="entry name" value="RRM_dom"/>
</dbReference>
<keyword evidence="13" id="KW-1185">Reference proteome</keyword>
<feature type="region of interest" description="Disordered" evidence="9">
    <location>
        <begin position="402"/>
        <end position="427"/>
    </location>
</feature>
<dbReference type="PROSITE" id="PS50102">
    <property type="entry name" value="RRM"/>
    <property type="match status" value="1"/>
</dbReference>
<dbReference type="InterPro" id="IPR036855">
    <property type="entry name" value="Znf_CCCH_sf"/>
</dbReference>
<keyword evidence="8" id="KW-0175">Coiled coil</keyword>
<evidence type="ECO:0008006" key="14">
    <source>
        <dbReference type="Google" id="ProtNLM"/>
    </source>
</evidence>
<dbReference type="GO" id="GO:0003723">
    <property type="term" value="F:RNA binding"/>
    <property type="evidence" value="ECO:0007669"/>
    <property type="project" value="UniProtKB-UniRule"/>
</dbReference>
<dbReference type="InterPro" id="IPR002483">
    <property type="entry name" value="PWI_dom"/>
</dbReference>
<evidence type="ECO:0000313" key="13">
    <source>
        <dbReference type="Proteomes" id="UP001176961"/>
    </source>
</evidence>
<feature type="region of interest" description="Disordered" evidence="9">
    <location>
        <begin position="78"/>
        <end position="246"/>
    </location>
</feature>
<feature type="coiled-coil region" evidence="8">
    <location>
        <begin position="544"/>
        <end position="571"/>
    </location>
</feature>
<evidence type="ECO:0000256" key="1">
    <source>
        <dbReference type="ARBA" id="ARBA00022723"/>
    </source>
</evidence>
<dbReference type="SMART" id="SM00356">
    <property type="entry name" value="ZnF_C3H1"/>
    <property type="match status" value="1"/>
</dbReference>
<feature type="region of interest" description="Disordered" evidence="9">
    <location>
        <begin position="781"/>
        <end position="807"/>
    </location>
</feature>
<dbReference type="Gene3D" id="3.30.70.330">
    <property type="match status" value="2"/>
</dbReference>
<evidence type="ECO:0000256" key="2">
    <source>
        <dbReference type="ARBA" id="ARBA00022771"/>
    </source>
</evidence>
<evidence type="ECO:0000259" key="11">
    <source>
        <dbReference type="PROSITE" id="PS50103"/>
    </source>
</evidence>
<comment type="function">
    <text evidence="5">May be involved in the turnover of nuclear polyadenylated (pA+) RNA.</text>
</comment>
<evidence type="ECO:0000256" key="8">
    <source>
        <dbReference type="SAM" id="Coils"/>
    </source>
</evidence>
<feature type="region of interest" description="Disordered" evidence="9">
    <location>
        <begin position="515"/>
        <end position="536"/>
    </location>
</feature>
<accession>A0AA36M5W7</accession>
<feature type="domain" description="C3H1-type" evidence="11">
    <location>
        <begin position="241"/>
        <end position="269"/>
    </location>
</feature>
<name>A0AA36M5W7_CYLNA</name>
<dbReference type="PROSITE" id="PS50103">
    <property type="entry name" value="ZF_C3H1"/>
    <property type="match status" value="1"/>
</dbReference>
<dbReference type="Proteomes" id="UP001176961">
    <property type="component" value="Unassembled WGS sequence"/>
</dbReference>
<proteinExistence type="predicted"/>
<comment type="caution">
    <text evidence="12">The sequence shown here is derived from an EMBL/GenBank/DDBJ whole genome shotgun (WGS) entry which is preliminary data.</text>
</comment>
<feature type="compositionally biased region" description="Basic and acidic residues" evidence="9">
    <location>
        <begin position="658"/>
        <end position="670"/>
    </location>
</feature>
<dbReference type="Pfam" id="PF01480">
    <property type="entry name" value="PWI"/>
    <property type="match status" value="1"/>
</dbReference>
<dbReference type="EMBL" id="CATQJL010000223">
    <property type="protein sequence ID" value="CAJ0599181.1"/>
    <property type="molecule type" value="Genomic_DNA"/>
</dbReference>
<sequence>MHIEHVEEFTTWLITELTPICDAEPGALAKYVLALLRKPNKSDEEMKAFSTDQLEVFLQGNTKKFVDKMFAVLQDGSYVPKREPSPIPEEAVKERVAKREDTKKKEREPVEAKPSRESARNGDHNEDRRKPPLEKVERAPKKEDVPPPTRNERPARKRISPPPVDTTRRDIRENVRDVREPLRDPRRRSRSRSPRDRRGRIGARRSPNERFRGERRRSRSRSEGRSRSPERRDRRSPRSDERRKRRCRDYEEKGYCMRGDMCLFDHGPDPVVVDDSALEKMVKIPDKPSAHNFSIPPPGYQPPNPPPPGVEPIFTAPPPGPRPVEGYNPEAPSLSGPDFSMPPPPIPVTINAGPWRPSPYAVPTTANVVVPTVGYDPSGGIPVDPSSAGAISRPPMMRGGMRGRGRGAQGRGGFPQVSNNRGDGKTLQVKKIPPELNNIAKLNEHFAAFGSIVNMQVRFNGEADAALITYASRGEAMAAYKSPQPVLNNRFIKVFFYNPDIVAGATAGQDRSVLNSGVNVDKPGSENAPPPAQPPTKVATIEMSKFVNQELKESREKIMEARRKLKVEKSNQISIFNVHKRQTDLLQKLMDRQKIIVKKLKAEGENMESTEKKKLLTLVKQLMEKITVGKKEIDELSAKLKACMENITELEKVISTEKEIRKGSDSDGRDSASPSSPTQEGQVNVISTQNLLKRKADDGYGNDAKRGSAIISVKGVKTDETDALVEHMGRYGDVLNVEITKDDEPMVLLTFRSRENADQAVVDGAMFKGRMLDVTWLRHTSSNEENSPLSADKVLAGIPQSESDDES</sequence>
<evidence type="ECO:0000259" key="10">
    <source>
        <dbReference type="PROSITE" id="PS50102"/>
    </source>
</evidence>
<protein>
    <recommendedName>
        <fullName evidence="14">C3H1-type domain-containing protein</fullName>
    </recommendedName>
</protein>
<evidence type="ECO:0000256" key="9">
    <source>
        <dbReference type="SAM" id="MobiDB-lite"/>
    </source>
</evidence>
<dbReference type="InterPro" id="IPR012677">
    <property type="entry name" value="Nucleotide-bd_a/b_plait_sf"/>
</dbReference>
<feature type="zinc finger region" description="C3H1-type" evidence="7">
    <location>
        <begin position="241"/>
        <end position="269"/>
    </location>
</feature>
<organism evidence="12 13">
    <name type="scientific">Cylicocyclus nassatus</name>
    <name type="common">Nematode worm</name>
    <dbReference type="NCBI Taxonomy" id="53992"/>
    <lineage>
        <taxon>Eukaryota</taxon>
        <taxon>Metazoa</taxon>
        <taxon>Ecdysozoa</taxon>
        <taxon>Nematoda</taxon>
        <taxon>Chromadorea</taxon>
        <taxon>Rhabditida</taxon>
        <taxon>Rhabditina</taxon>
        <taxon>Rhabditomorpha</taxon>
        <taxon>Strongyloidea</taxon>
        <taxon>Strongylidae</taxon>
        <taxon>Cylicocyclus</taxon>
    </lineage>
</organism>
<dbReference type="InterPro" id="IPR045137">
    <property type="entry name" value="RBM26/27"/>
</dbReference>
<feature type="compositionally biased region" description="Polar residues" evidence="9">
    <location>
        <begin position="672"/>
        <end position="688"/>
    </location>
</feature>
<dbReference type="InterPro" id="IPR035979">
    <property type="entry name" value="RBD_domain_sf"/>
</dbReference>
<dbReference type="PANTHER" id="PTHR14398:SF0">
    <property type="entry name" value="ZINC FINGER PROTEIN SWM"/>
    <property type="match status" value="1"/>
</dbReference>
<evidence type="ECO:0000256" key="6">
    <source>
        <dbReference type="PROSITE-ProRule" id="PRU00176"/>
    </source>
</evidence>
<keyword evidence="3 7" id="KW-0862">Zinc</keyword>
<dbReference type="AlphaFoldDB" id="A0AA36M5W7"/>